<dbReference type="Gene3D" id="3.40.47.10">
    <property type="match status" value="2"/>
</dbReference>
<evidence type="ECO:0000256" key="3">
    <source>
        <dbReference type="ARBA" id="ARBA00023315"/>
    </source>
</evidence>
<dbReference type="PANTHER" id="PTHR43853">
    <property type="entry name" value="3-KETOACYL-COA THIOLASE, PEROXISOMAL"/>
    <property type="match status" value="1"/>
</dbReference>
<dbReference type="InterPro" id="IPR050215">
    <property type="entry name" value="Thiolase-like_sf_Thiolase"/>
</dbReference>
<dbReference type="Pfam" id="PF02803">
    <property type="entry name" value="Thiolase_C"/>
    <property type="match status" value="1"/>
</dbReference>
<evidence type="ECO:0000256" key="1">
    <source>
        <dbReference type="ARBA" id="ARBA00010982"/>
    </source>
</evidence>
<feature type="domain" description="Thiolase N-terminal" evidence="6">
    <location>
        <begin position="33"/>
        <end position="297"/>
    </location>
</feature>
<dbReference type="InterPro" id="IPR016039">
    <property type="entry name" value="Thiolase-like"/>
</dbReference>
<evidence type="ECO:0000259" key="7">
    <source>
        <dbReference type="Pfam" id="PF02803"/>
    </source>
</evidence>
<feature type="active site" description="Acyl-thioester intermediate" evidence="4">
    <location>
        <position position="117"/>
    </location>
</feature>
<keyword evidence="2 5" id="KW-0808">Transferase</keyword>
<evidence type="ECO:0000313" key="9">
    <source>
        <dbReference type="Proteomes" id="UP000286208"/>
    </source>
</evidence>
<dbReference type="Proteomes" id="UP000286208">
    <property type="component" value="Unassembled WGS sequence"/>
</dbReference>
<dbReference type="OrthoDB" id="4440515at2"/>
<dbReference type="CDD" id="cd00751">
    <property type="entry name" value="thiolase"/>
    <property type="match status" value="1"/>
</dbReference>
<organism evidence="8 9">
    <name type="scientific">Prescottella agglutinans</name>
    <dbReference type="NCBI Taxonomy" id="1644129"/>
    <lineage>
        <taxon>Bacteria</taxon>
        <taxon>Bacillati</taxon>
        <taxon>Actinomycetota</taxon>
        <taxon>Actinomycetes</taxon>
        <taxon>Mycobacteriales</taxon>
        <taxon>Nocardiaceae</taxon>
        <taxon>Prescottella</taxon>
    </lineage>
</organism>
<dbReference type="NCBIfam" id="NF004853">
    <property type="entry name" value="PRK06205.1"/>
    <property type="match status" value="1"/>
</dbReference>
<evidence type="ECO:0000256" key="2">
    <source>
        <dbReference type="ARBA" id="ARBA00022679"/>
    </source>
</evidence>
<feature type="domain" description="Thiolase C-terminal" evidence="7">
    <location>
        <begin position="306"/>
        <end position="430"/>
    </location>
</feature>
<feature type="active site" description="Proton acceptor" evidence="4">
    <location>
        <position position="417"/>
    </location>
</feature>
<dbReference type="SUPFAM" id="SSF53901">
    <property type="entry name" value="Thiolase-like"/>
    <property type="match status" value="2"/>
</dbReference>
<evidence type="ECO:0000256" key="4">
    <source>
        <dbReference type="PIRSR" id="PIRSR000429-1"/>
    </source>
</evidence>
<feature type="active site" description="Proton acceptor" evidence="4">
    <location>
        <position position="387"/>
    </location>
</feature>
<dbReference type="InterPro" id="IPR002155">
    <property type="entry name" value="Thiolase"/>
</dbReference>
<keyword evidence="3 5" id="KW-0012">Acyltransferase</keyword>
<sequence>MAPRSEPSNCASGRNSGPIVKGIFAVSNSATDIVVCEPLRTPVGRYGGVFRDVPAADLGARVVSELVRRTGIDPESVDDVIFGQCYPNGEAPAIGRVAALDAGLPATVPGQQLDRRCGSGLQAVLDAAMRVQTGVADLIIAGGVESMSRAEYYTETMRWGAKGGPAALHDRLARGRVTAGGRNHPVPGGMLETAENLRRTYGIGRQEQDELAVTSHRRAVAAIESGVFAEEIVPVDIPVRGGTETVTRDEHPRADTTIESLARLRPVMARTDSKATVTAGNSSGQNDGAAACLVATRATAERLGLNPLARLVTWAVAGVQPSMMGIGPVPSTARALERAGLGLSQIDLIELNEAFAAQALACMREWNFGAADHERTNVNGSGISLGHPVGATGVRILATLLREMQRRDARYGLETMCIGGGQGLTAIFERVS</sequence>
<dbReference type="GO" id="GO:0003988">
    <property type="term" value="F:acetyl-CoA C-acyltransferase activity"/>
    <property type="evidence" value="ECO:0007669"/>
    <property type="project" value="UniProtKB-EC"/>
</dbReference>
<comment type="similarity">
    <text evidence="1 5">Belongs to the thiolase-like superfamily. Thiolase family.</text>
</comment>
<dbReference type="PANTHER" id="PTHR43853:SF2">
    <property type="entry name" value="3-OXOADIPYL-COA_3-OXO-5,6-DEHYDROSUBERYL-COA THIOLASE"/>
    <property type="match status" value="1"/>
</dbReference>
<dbReference type="GO" id="GO:0005737">
    <property type="term" value="C:cytoplasm"/>
    <property type="evidence" value="ECO:0007669"/>
    <property type="project" value="UniProtKB-ARBA"/>
</dbReference>
<gene>
    <name evidence="8" type="ORF">EGT67_18945</name>
</gene>
<dbReference type="Pfam" id="PF00108">
    <property type="entry name" value="Thiolase_N"/>
    <property type="match status" value="1"/>
</dbReference>
<evidence type="ECO:0000256" key="5">
    <source>
        <dbReference type="RuleBase" id="RU003557"/>
    </source>
</evidence>
<dbReference type="NCBIfam" id="TIGR01930">
    <property type="entry name" value="AcCoA-C-Actrans"/>
    <property type="match status" value="1"/>
</dbReference>
<evidence type="ECO:0000259" key="6">
    <source>
        <dbReference type="Pfam" id="PF00108"/>
    </source>
</evidence>
<name>A0A3S3ZTJ8_9NOCA</name>
<evidence type="ECO:0000313" key="8">
    <source>
        <dbReference type="EMBL" id="RVW08004.1"/>
    </source>
</evidence>
<dbReference type="EC" id="2.3.1.16" evidence="8"/>
<dbReference type="AlphaFoldDB" id="A0A3S3ZTJ8"/>
<comment type="caution">
    <text evidence="8">The sequence shown here is derived from an EMBL/GenBank/DDBJ whole genome shotgun (WGS) entry which is preliminary data.</text>
</comment>
<dbReference type="InterPro" id="IPR020616">
    <property type="entry name" value="Thiolase_N"/>
</dbReference>
<dbReference type="InterPro" id="IPR020617">
    <property type="entry name" value="Thiolase_C"/>
</dbReference>
<accession>A0A3S3ZTJ8</accession>
<reference evidence="8 9" key="1">
    <citation type="submission" date="2018-11" db="EMBL/GenBank/DDBJ databases">
        <title>Rhodococcus spongicola sp. nov. and Rhodococcus xishaensis sp. nov. from marine sponges.</title>
        <authorList>
            <person name="Li L."/>
            <person name="Lin H.W."/>
        </authorList>
    </citation>
    <scope>NUCLEOTIDE SEQUENCE [LARGE SCALE GENOMIC DNA]</scope>
    <source>
        <strain evidence="8 9">CCTCC AB2014297</strain>
    </source>
</reference>
<keyword evidence="9" id="KW-1185">Reference proteome</keyword>
<dbReference type="FunFam" id="3.40.47.10:FF:000010">
    <property type="entry name" value="Acetyl-CoA acetyltransferase (Thiolase)"/>
    <property type="match status" value="1"/>
</dbReference>
<proteinExistence type="inferred from homology"/>
<dbReference type="GO" id="GO:0010124">
    <property type="term" value="P:phenylacetate catabolic process"/>
    <property type="evidence" value="ECO:0007669"/>
    <property type="project" value="TreeGrafter"/>
</dbReference>
<dbReference type="EMBL" id="RKLP01000010">
    <property type="protein sequence ID" value="RVW08004.1"/>
    <property type="molecule type" value="Genomic_DNA"/>
</dbReference>
<protein>
    <submittedName>
        <fullName evidence="8">Acetyl-CoA C-acyltransferase</fullName>
        <ecNumber evidence="8">2.3.1.16</ecNumber>
    </submittedName>
</protein>
<dbReference type="GO" id="GO:0006635">
    <property type="term" value="P:fatty acid beta-oxidation"/>
    <property type="evidence" value="ECO:0007669"/>
    <property type="project" value="TreeGrafter"/>
</dbReference>
<dbReference type="PIRSF" id="PIRSF000429">
    <property type="entry name" value="Ac-CoA_Ac_transf"/>
    <property type="match status" value="1"/>
</dbReference>